<sequence length="79" mass="8819">MFCRALGRAIKSFYQGLRIQWPEARIAYNLLPKVCLAAIDAGCIAKLLALWDNAIETLARDCVASYFKGVHVQCLNSMI</sequence>
<dbReference type="EMBL" id="PXYX01000030">
    <property type="protein sequence ID" value="PSR25423.1"/>
    <property type="molecule type" value="Genomic_DNA"/>
</dbReference>
<organism evidence="1 2">
    <name type="scientific">Sulfobacillus thermosulfidooxidans</name>
    <dbReference type="NCBI Taxonomy" id="28034"/>
    <lineage>
        <taxon>Bacteria</taxon>
        <taxon>Bacillati</taxon>
        <taxon>Bacillota</taxon>
        <taxon>Clostridia</taxon>
        <taxon>Eubacteriales</taxon>
        <taxon>Clostridiales Family XVII. Incertae Sedis</taxon>
        <taxon>Sulfobacillus</taxon>
    </lineage>
</organism>
<reference evidence="1 2" key="1">
    <citation type="journal article" date="2014" name="BMC Genomics">
        <title>Comparison of environmental and isolate Sulfobacillus genomes reveals diverse carbon, sulfur, nitrogen, and hydrogen metabolisms.</title>
        <authorList>
            <person name="Justice N.B."/>
            <person name="Norman A."/>
            <person name="Brown C.T."/>
            <person name="Singh A."/>
            <person name="Thomas B.C."/>
            <person name="Banfield J.F."/>
        </authorList>
    </citation>
    <scope>NUCLEOTIDE SEQUENCE [LARGE SCALE GENOMIC DNA]</scope>
    <source>
        <strain evidence="1">AMDSBA5</strain>
    </source>
</reference>
<accession>A0A2T2WTA6</accession>
<protein>
    <submittedName>
        <fullName evidence="1">Uncharacterized protein</fullName>
    </submittedName>
</protein>
<comment type="caution">
    <text evidence="1">The sequence shown here is derived from an EMBL/GenBank/DDBJ whole genome shotgun (WGS) entry which is preliminary data.</text>
</comment>
<dbReference type="Proteomes" id="UP000242705">
    <property type="component" value="Unassembled WGS sequence"/>
</dbReference>
<name>A0A2T2WTA6_SULTH</name>
<evidence type="ECO:0000313" key="1">
    <source>
        <dbReference type="EMBL" id="PSR25423.1"/>
    </source>
</evidence>
<evidence type="ECO:0000313" key="2">
    <source>
        <dbReference type="Proteomes" id="UP000242705"/>
    </source>
</evidence>
<gene>
    <name evidence="1" type="ORF">C7B47_12265</name>
</gene>
<dbReference type="AlphaFoldDB" id="A0A2T2WTA6"/>
<proteinExistence type="predicted"/>